<name>A0A2R7Y0C8_9ARCH</name>
<dbReference type="InterPro" id="IPR036388">
    <property type="entry name" value="WH-like_DNA-bd_sf"/>
</dbReference>
<dbReference type="AlphaFoldDB" id="A0A2R7Y0C8"/>
<evidence type="ECO:0000313" key="2">
    <source>
        <dbReference type="EMBL" id="PUA30991.1"/>
    </source>
</evidence>
<evidence type="ECO:0000259" key="1">
    <source>
        <dbReference type="Pfam" id="PF01978"/>
    </source>
</evidence>
<dbReference type="Proteomes" id="UP000244066">
    <property type="component" value="Unassembled WGS sequence"/>
</dbReference>
<dbReference type="Pfam" id="PF01978">
    <property type="entry name" value="TrmB"/>
    <property type="match status" value="1"/>
</dbReference>
<feature type="non-terminal residue" evidence="2">
    <location>
        <position position="1"/>
    </location>
</feature>
<dbReference type="InterPro" id="IPR002831">
    <property type="entry name" value="Tscrpt_reg_TrmB_N"/>
</dbReference>
<comment type="caution">
    <text evidence="2">The sequence shown here is derived from an EMBL/GenBank/DDBJ whole genome shotgun (WGS) entry which is preliminary data.</text>
</comment>
<dbReference type="EMBL" id="NDWU01000035">
    <property type="protein sequence ID" value="PUA30991.1"/>
    <property type="molecule type" value="Genomic_DNA"/>
</dbReference>
<protein>
    <recommendedName>
        <fullName evidence="1">Transcription regulator TrmB N-terminal domain-containing protein</fullName>
    </recommendedName>
</protein>
<accession>A0A2R7Y0C8</accession>
<proteinExistence type="predicted"/>
<dbReference type="InterPro" id="IPR036390">
    <property type="entry name" value="WH_DNA-bd_sf"/>
</dbReference>
<dbReference type="Gene3D" id="1.10.10.10">
    <property type="entry name" value="Winged helix-like DNA-binding domain superfamily/Winged helix DNA-binding domain"/>
    <property type="match status" value="1"/>
</dbReference>
<sequence>ELGVPSEEVRVYFTLLTSGGASAAELSKALNISETDLDAVLTRLCEKGWLVKREGYYIPTRPSTVLRIEAAKLQNLNLIKKVLEKESDLEGIYVRKFG</sequence>
<dbReference type="SUPFAM" id="SSF46785">
    <property type="entry name" value="Winged helix' DNA-binding domain"/>
    <property type="match status" value="1"/>
</dbReference>
<reference evidence="2 3" key="1">
    <citation type="submission" date="2017-04" db="EMBL/GenBank/DDBJ databases">
        <title>Draft Aigarchaeota genome from a New Zealand hot spring.</title>
        <authorList>
            <person name="Reysenbach A.-L."/>
            <person name="Donaho J.A."/>
            <person name="Gerhart J."/>
            <person name="Kelley J.F."/>
            <person name="Kouba K."/>
            <person name="Podar M."/>
            <person name="Stott M."/>
        </authorList>
    </citation>
    <scope>NUCLEOTIDE SEQUENCE [LARGE SCALE GENOMIC DNA]</scope>
    <source>
        <strain evidence="2">NZ13_MG1</strain>
    </source>
</reference>
<feature type="domain" description="Transcription regulator TrmB N-terminal" evidence="1">
    <location>
        <begin position="2"/>
        <end position="56"/>
    </location>
</feature>
<evidence type="ECO:0000313" key="3">
    <source>
        <dbReference type="Proteomes" id="UP000244066"/>
    </source>
</evidence>
<gene>
    <name evidence="2" type="ORF">B9J98_08285</name>
</gene>
<organism evidence="2 3">
    <name type="scientific">Candidatus Terraquivivens tikiterensis</name>
    <dbReference type="NCBI Taxonomy" id="1980982"/>
    <lineage>
        <taxon>Archaea</taxon>
        <taxon>Nitrososphaerota</taxon>
        <taxon>Candidatus Wolframiiraptoraceae</taxon>
        <taxon>Candidatus Terraquivivens</taxon>
    </lineage>
</organism>